<evidence type="ECO:0000313" key="2">
    <source>
        <dbReference type="EMBL" id="KWV44887.1"/>
    </source>
</evidence>
<proteinExistence type="predicted"/>
<protein>
    <submittedName>
        <fullName evidence="2">Uncharacterized protein</fullName>
    </submittedName>
</protein>
<dbReference type="Proteomes" id="UP000068164">
    <property type="component" value="Unassembled WGS sequence"/>
</dbReference>
<dbReference type="EMBL" id="LNCD01000120">
    <property type="protein sequence ID" value="KWV44887.1"/>
    <property type="molecule type" value="Genomic_DNA"/>
</dbReference>
<sequence>MKMWPIARKVGLPRNDTPDVLTRLIQIQNQQWSSWPQMGGIAGPNPQDRERSSGVASEELSFSPSGIRDFVLYRMLGPRCALFKPHRSVCHAGTLAIPEIIETSF</sequence>
<gene>
    <name evidence="2" type="ORF">AS026_01900</name>
</gene>
<accession>A0A120FGT8</accession>
<keyword evidence="3" id="KW-1185">Reference proteome</keyword>
<evidence type="ECO:0000313" key="3">
    <source>
        <dbReference type="Proteomes" id="UP000068164"/>
    </source>
</evidence>
<comment type="caution">
    <text evidence="2">The sequence shown here is derived from an EMBL/GenBank/DDBJ whole genome shotgun (WGS) entry which is preliminary data.</text>
</comment>
<dbReference type="AlphaFoldDB" id="A0A120FGT8"/>
<name>A0A120FGT8_9HYPH</name>
<feature type="region of interest" description="Disordered" evidence="1">
    <location>
        <begin position="35"/>
        <end position="60"/>
    </location>
</feature>
<organism evidence="2 3">
    <name type="scientific">Rhizobium altiplani</name>
    <dbReference type="NCBI Taxonomy" id="1864509"/>
    <lineage>
        <taxon>Bacteria</taxon>
        <taxon>Pseudomonadati</taxon>
        <taxon>Pseudomonadota</taxon>
        <taxon>Alphaproteobacteria</taxon>
        <taxon>Hyphomicrobiales</taxon>
        <taxon>Rhizobiaceae</taxon>
        <taxon>Rhizobium/Agrobacterium group</taxon>
        <taxon>Rhizobium</taxon>
    </lineage>
</organism>
<evidence type="ECO:0000256" key="1">
    <source>
        <dbReference type="SAM" id="MobiDB-lite"/>
    </source>
</evidence>
<reference evidence="2 3" key="1">
    <citation type="submission" date="2015-11" db="EMBL/GenBank/DDBJ databases">
        <title>Draft Genome Sequence of the Strain BR 10423 (Rhizobium sp.) isolated from nodules of Mimosa pudica.</title>
        <authorList>
            <person name="Barauna A.C."/>
            <person name="Zilli J.E."/>
            <person name="Simoes-Araujo J.L."/>
            <person name="Reis V.M."/>
            <person name="James E.K."/>
            <person name="Reis F.B.Jr."/>
            <person name="Rouws L.F."/>
            <person name="Passos S.R."/>
            <person name="Gois S.R."/>
        </authorList>
    </citation>
    <scope>NUCLEOTIDE SEQUENCE [LARGE SCALE GENOMIC DNA]</scope>
    <source>
        <strain evidence="2 3">BR10423</strain>
    </source>
</reference>